<dbReference type="EMBL" id="JAVRRD010000001">
    <property type="protein sequence ID" value="KAK5065387.1"/>
    <property type="molecule type" value="Genomic_DNA"/>
</dbReference>
<feature type="transmembrane region" description="Helical" evidence="7">
    <location>
        <begin position="786"/>
        <end position="803"/>
    </location>
</feature>
<feature type="region of interest" description="Disordered" evidence="6">
    <location>
        <begin position="423"/>
        <end position="523"/>
    </location>
</feature>
<feature type="compositionally biased region" description="Basic residues" evidence="6">
    <location>
        <begin position="31"/>
        <end position="46"/>
    </location>
</feature>
<dbReference type="Pfam" id="PF01544">
    <property type="entry name" value="CorA"/>
    <property type="match status" value="2"/>
</dbReference>
<comment type="similarity">
    <text evidence="2">Belongs to the CorA metal ion transporter (MIT) (TC 1.A.35) family.</text>
</comment>
<dbReference type="InterPro" id="IPR045863">
    <property type="entry name" value="CorA_TM1_TM2"/>
</dbReference>
<dbReference type="RefSeq" id="XP_064712711.1">
    <property type="nucleotide sequence ID" value="XM_064844851.1"/>
</dbReference>
<comment type="caution">
    <text evidence="8">The sequence shown here is derived from an EMBL/GenBank/DDBJ whole genome shotgun (WGS) entry which is preliminary data.</text>
</comment>
<proteinExistence type="inferred from homology"/>
<feature type="compositionally biased region" description="Polar residues" evidence="6">
    <location>
        <begin position="74"/>
        <end position="89"/>
    </location>
</feature>
<feature type="compositionally biased region" description="Basic and acidic residues" evidence="6">
    <location>
        <begin position="97"/>
        <end position="113"/>
    </location>
</feature>
<dbReference type="GO" id="GO:0010961">
    <property type="term" value="P:intracellular magnesium ion homeostasis"/>
    <property type="evidence" value="ECO:0007669"/>
    <property type="project" value="TreeGrafter"/>
</dbReference>
<organism evidence="8 9">
    <name type="scientific">Exophiala bonariae</name>
    <dbReference type="NCBI Taxonomy" id="1690606"/>
    <lineage>
        <taxon>Eukaryota</taxon>
        <taxon>Fungi</taxon>
        <taxon>Dikarya</taxon>
        <taxon>Ascomycota</taxon>
        <taxon>Pezizomycotina</taxon>
        <taxon>Eurotiomycetes</taxon>
        <taxon>Chaetothyriomycetidae</taxon>
        <taxon>Chaetothyriales</taxon>
        <taxon>Herpotrichiellaceae</taxon>
        <taxon>Exophiala</taxon>
    </lineage>
</organism>
<evidence type="ECO:0000256" key="5">
    <source>
        <dbReference type="ARBA" id="ARBA00023136"/>
    </source>
</evidence>
<dbReference type="PANTHER" id="PTHR21535:SF51">
    <property type="entry name" value="MANGANESE RESISTANCE PROTEIN MNR2"/>
    <property type="match status" value="1"/>
</dbReference>
<dbReference type="InterPro" id="IPR044089">
    <property type="entry name" value="Alr1-like"/>
</dbReference>
<name>A0AAV9NVI6_9EURO</name>
<feature type="compositionally biased region" description="Polar residues" evidence="6">
    <location>
        <begin position="455"/>
        <end position="465"/>
    </location>
</feature>
<comment type="subcellular location">
    <subcellularLocation>
        <location evidence="1">Membrane</location>
        <topology evidence="1">Multi-pass membrane protein</topology>
    </subcellularLocation>
</comment>
<evidence type="ECO:0000313" key="8">
    <source>
        <dbReference type="EMBL" id="KAK5065387.1"/>
    </source>
</evidence>
<dbReference type="CDD" id="cd12829">
    <property type="entry name" value="Alr1p-like"/>
    <property type="match status" value="1"/>
</dbReference>
<dbReference type="GO" id="GO:0000329">
    <property type="term" value="C:fungal-type vacuole membrane"/>
    <property type="evidence" value="ECO:0007669"/>
    <property type="project" value="TreeGrafter"/>
</dbReference>
<evidence type="ECO:0000256" key="4">
    <source>
        <dbReference type="ARBA" id="ARBA00022989"/>
    </source>
</evidence>
<dbReference type="Proteomes" id="UP001358417">
    <property type="component" value="Unassembled WGS sequence"/>
</dbReference>
<evidence type="ECO:0000256" key="6">
    <source>
        <dbReference type="SAM" id="MobiDB-lite"/>
    </source>
</evidence>
<evidence type="ECO:0000256" key="7">
    <source>
        <dbReference type="SAM" id="Phobius"/>
    </source>
</evidence>
<feature type="region of interest" description="Disordered" evidence="6">
    <location>
        <begin position="1"/>
        <end position="238"/>
    </location>
</feature>
<keyword evidence="4 7" id="KW-1133">Transmembrane helix</keyword>
<evidence type="ECO:0000256" key="2">
    <source>
        <dbReference type="ARBA" id="ARBA00009765"/>
    </source>
</evidence>
<feature type="compositionally biased region" description="Polar residues" evidence="6">
    <location>
        <begin position="472"/>
        <end position="500"/>
    </location>
</feature>
<keyword evidence="3 7" id="KW-0812">Transmembrane</keyword>
<feature type="transmembrane region" description="Helical" evidence="7">
    <location>
        <begin position="823"/>
        <end position="842"/>
    </location>
</feature>
<dbReference type="InterPro" id="IPR002523">
    <property type="entry name" value="MgTranspt_CorA/ZnTranspt_ZntB"/>
</dbReference>
<dbReference type="GO" id="GO:0015095">
    <property type="term" value="F:magnesium ion transmembrane transporter activity"/>
    <property type="evidence" value="ECO:0007669"/>
    <property type="project" value="InterPro"/>
</dbReference>
<sequence length="849" mass="95438">MQPLPPPPNRGQSPQAGQSTDTIIPPNTEGKKKRKHRAGKKRRNRRQSFAAPPSEASARPSIADTTDDPLIEESAQSSFYQLGPSTLSRDSLDSEALLDHREQQSYRPRRDSRLNPNIFSQSYRGGSFPRPDNNARRSYRRDPDLPSPGPRAAPNEDDDDTSDRTPLLLGGSQHRSPVDTGYGLFRTQSHHSTLSTTSKKQKKRTNTTVTSLPRSDHTYDVNNPPSVPASPSFGPQYDDVMVDDGNFLPRSADSRRNLSLAGRDILIDIDNNGPTGSNSAPPSPRLHPEGTPRHRAMTLPVEGDVCFPGDEAASEVADDYLDRPRPNGRSSGGARRRRREREWPQVWVLDDWARHEKEARAGERRVKKISEPVFVNGRLRAPKNAWHRVEGDVQYRYTYFNEEFESTIHSESISELVQPGSSFRELFIPDPPELSDSSSSEDEDHVDKQKDPAQSGVQSPNSQAGQLEGPATISTLSNNLKANTGSSIKGSEKTSGSATPQKKAASPRPTKAKKYGPRPTFWLDVQSPTDQEMRVLCKAFGIHALTSEDVMLQEAREKVELFRNYYFINYRTFEQDTQSEDYLEPINMYVCVFRYGIITFHFSQIPHPANVRRRIRQLSDYLILSADWISYAIIDDITDVYQPLITSIEEEVDDIDDLILKYFSATNELGGEKNPNNEKDPDSSETSSGMEMLIRIGQCRKKVMSLYRLLGNKADVIKGFAKRCNEQWEVAPKSEIGLYLGDIQDHILTMTGNLSHYETLLGRAHNNYLAQVSINMNERQEKTADVLGRLTVLGTIVLPMNIITGMFGGNFKVPGQDVDNLNWFWGTTAGLVIFGIICFYWCKKVYKVV</sequence>
<dbReference type="GeneID" id="89969447"/>
<protein>
    <submittedName>
        <fullName evidence="8">Uncharacterized protein</fullName>
    </submittedName>
</protein>
<dbReference type="InterPro" id="IPR045861">
    <property type="entry name" value="CorA_cytoplasmic_dom"/>
</dbReference>
<dbReference type="PANTHER" id="PTHR21535">
    <property type="entry name" value="MAGNESIUM AND COBALT TRANSPORT PROTEIN/MITOCHONDRIAL IMPORT INNER MEMBRANE TRANSLOCASE SUBUNIT TIM8"/>
    <property type="match status" value="1"/>
</dbReference>
<dbReference type="SUPFAM" id="SSF143865">
    <property type="entry name" value="CorA soluble domain-like"/>
    <property type="match status" value="1"/>
</dbReference>
<dbReference type="AlphaFoldDB" id="A0AAV9NVI6"/>
<evidence type="ECO:0000313" key="9">
    <source>
        <dbReference type="Proteomes" id="UP001358417"/>
    </source>
</evidence>
<feature type="region of interest" description="Disordered" evidence="6">
    <location>
        <begin position="317"/>
        <end position="337"/>
    </location>
</feature>
<feature type="region of interest" description="Disordered" evidence="6">
    <location>
        <begin position="269"/>
        <end position="293"/>
    </location>
</feature>
<accession>A0AAV9NVI6</accession>
<gene>
    <name evidence="8" type="ORF">LTR84_001225</name>
</gene>
<feature type="compositionally biased region" description="Low complexity" evidence="6">
    <location>
        <begin position="186"/>
        <end position="198"/>
    </location>
</feature>
<dbReference type="FunFam" id="1.20.58.340:FF:000014">
    <property type="entry name" value="CorA family metal ion transporter"/>
    <property type="match status" value="1"/>
</dbReference>
<evidence type="ECO:0000256" key="1">
    <source>
        <dbReference type="ARBA" id="ARBA00004141"/>
    </source>
</evidence>
<feature type="compositionally biased region" description="Polar residues" evidence="6">
    <location>
        <begin position="114"/>
        <end position="124"/>
    </location>
</feature>
<feature type="compositionally biased region" description="Low complexity" evidence="6">
    <location>
        <begin position="50"/>
        <end position="63"/>
    </location>
</feature>
<feature type="compositionally biased region" description="Low complexity" evidence="6">
    <location>
        <begin position="221"/>
        <end position="232"/>
    </location>
</feature>
<dbReference type="SUPFAM" id="SSF144083">
    <property type="entry name" value="Magnesium transport protein CorA, transmembrane region"/>
    <property type="match status" value="1"/>
</dbReference>
<reference evidence="8 9" key="1">
    <citation type="submission" date="2023-08" db="EMBL/GenBank/DDBJ databases">
        <title>Black Yeasts Isolated from many extreme environments.</title>
        <authorList>
            <person name="Coleine C."/>
            <person name="Stajich J.E."/>
            <person name="Selbmann L."/>
        </authorList>
    </citation>
    <scope>NUCLEOTIDE SEQUENCE [LARGE SCALE GENOMIC DNA]</scope>
    <source>
        <strain evidence="8 9">CCFEE 5792</strain>
    </source>
</reference>
<keyword evidence="5 7" id="KW-0472">Membrane</keyword>
<keyword evidence="9" id="KW-1185">Reference proteome</keyword>
<dbReference type="Gene3D" id="1.20.58.340">
    <property type="entry name" value="Magnesium transport protein CorA, transmembrane region"/>
    <property type="match status" value="2"/>
</dbReference>
<evidence type="ECO:0000256" key="3">
    <source>
        <dbReference type="ARBA" id="ARBA00022692"/>
    </source>
</evidence>
<dbReference type="Gene3D" id="3.30.460.20">
    <property type="entry name" value="CorA soluble domain-like"/>
    <property type="match status" value="1"/>
</dbReference>
<feature type="compositionally biased region" description="Polar residues" evidence="6">
    <location>
        <begin position="10"/>
        <end position="22"/>
    </location>
</feature>